<keyword evidence="1" id="KW-0175">Coiled coil</keyword>
<proteinExistence type="predicted"/>
<evidence type="ECO:0000313" key="2">
    <source>
        <dbReference type="EMBL" id="APA08921.1"/>
    </source>
</evidence>
<dbReference type="AlphaFoldDB" id="A0A1D9Q1V0"/>
<dbReference type="Proteomes" id="UP000177798">
    <property type="component" value="Chromosome 4"/>
</dbReference>
<dbReference type="VEuPathDB" id="FungiDB:sscle_04g036910"/>
<dbReference type="EMBL" id="CP017817">
    <property type="protein sequence ID" value="APA08921.1"/>
    <property type="molecule type" value="Genomic_DNA"/>
</dbReference>
<feature type="coiled-coil region" evidence="1">
    <location>
        <begin position="228"/>
        <end position="262"/>
    </location>
</feature>
<gene>
    <name evidence="2" type="ORF">sscle_04g036910</name>
</gene>
<reference evidence="3" key="1">
    <citation type="journal article" date="2017" name="Genome Biol. Evol.">
        <title>The complete genome sequence of the phytopathogenic fungus Sclerotinia sclerotiorum reveals insights into the genome architecture of broad host range pathogens.</title>
        <authorList>
            <person name="Derbyshire M."/>
            <person name="Denton-Giles M."/>
            <person name="Hegedus D."/>
            <person name="Seifbarghy S."/>
            <person name="Rollins J."/>
            <person name="van Kan J."/>
            <person name="Seidl M.F."/>
            <person name="Faino L."/>
            <person name="Mbengue M."/>
            <person name="Navaud O."/>
            <person name="Raffaele S."/>
            <person name="Hammond-Kosack K."/>
            <person name="Heard S."/>
            <person name="Oliver R."/>
        </authorList>
    </citation>
    <scope>NUCLEOTIDE SEQUENCE [LARGE SCALE GENOMIC DNA]</scope>
    <source>
        <strain evidence="3">ATCC 18683 / 1980 / Ss-1</strain>
    </source>
</reference>
<sequence length="288" mass="32965">MDLRSDIPEVHEEHPSKKQKFTEIKNDDFENKLTVPIALELGQESRDLEFKLLQKCLASTKCDIAQPAKCQCKCCLYTQYGHVLFVPHDGHRDSGKKCAECTIVESTVRGQYAVEISNHLPLSPGVRHDLACHFRVFREILSRIFSVEIQDLRRRMAKVKVESIHTLEEEMLRLQGGVKTSKDQLNELEMELKRTFETMVMIGVDISEAENDSSNTCGESMPTLVLLEKTDNSSAELLEEEIKRLKSENIRLGEKVQKLEEESVDFKTYGFQSVPIKFFTSDPKLDPQ</sequence>
<accession>A0A1D9Q1V0</accession>
<evidence type="ECO:0000256" key="1">
    <source>
        <dbReference type="SAM" id="Coils"/>
    </source>
</evidence>
<evidence type="ECO:0000313" key="3">
    <source>
        <dbReference type="Proteomes" id="UP000177798"/>
    </source>
</evidence>
<organism evidence="2 3">
    <name type="scientific">Sclerotinia sclerotiorum (strain ATCC 18683 / 1980 / Ss-1)</name>
    <name type="common">White mold</name>
    <name type="synonym">Whetzelinia sclerotiorum</name>
    <dbReference type="NCBI Taxonomy" id="665079"/>
    <lineage>
        <taxon>Eukaryota</taxon>
        <taxon>Fungi</taxon>
        <taxon>Dikarya</taxon>
        <taxon>Ascomycota</taxon>
        <taxon>Pezizomycotina</taxon>
        <taxon>Leotiomycetes</taxon>
        <taxon>Helotiales</taxon>
        <taxon>Sclerotiniaceae</taxon>
        <taxon>Sclerotinia</taxon>
    </lineage>
</organism>
<name>A0A1D9Q1V0_SCLS1</name>
<dbReference type="OrthoDB" id="3522249at2759"/>
<protein>
    <submittedName>
        <fullName evidence="2">Uncharacterized protein</fullName>
    </submittedName>
</protein>